<protein>
    <submittedName>
        <fullName evidence="1">Uncharacterized protein</fullName>
    </submittedName>
</protein>
<dbReference type="AlphaFoldDB" id="A0A0L8VCF1"/>
<organism evidence="1 2">
    <name type="scientific">Sunxiuqinia dokdonensis</name>
    <dbReference type="NCBI Taxonomy" id="1409788"/>
    <lineage>
        <taxon>Bacteria</taxon>
        <taxon>Pseudomonadati</taxon>
        <taxon>Bacteroidota</taxon>
        <taxon>Bacteroidia</taxon>
        <taxon>Marinilabiliales</taxon>
        <taxon>Prolixibacteraceae</taxon>
        <taxon>Sunxiuqinia</taxon>
    </lineage>
</organism>
<accession>A0A0L8VCF1</accession>
<evidence type="ECO:0000313" key="1">
    <source>
        <dbReference type="EMBL" id="KOH46048.1"/>
    </source>
</evidence>
<dbReference type="EMBL" id="LGIA01000050">
    <property type="protein sequence ID" value="KOH46048.1"/>
    <property type="molecule type" value="Genomic_DNA"/>
</dbReference>
<keyword evidence="2" id="KW-1185">Reference proteome</keyword>
<dbReference type="Proteomes" id="UP000036958">
    <property type="component" value="Unassembled WGS sequence"/>
</dbReference>
<gene>
    <name evidence="1" type="ORF">NC99_11370</name>
</gene>
<evidence type="ECO:0000313" key="2">
    <source>
        <dbReference type="Proteomes" id="UP000036958"/>
    </source>
</evidence>
<reference evidence="2" key="1">
    <citation type="submission" date="2015-07" db="EMBL/GenBank/DDBJ databases">
        <title>Genome sequencing of Sunxiuqinia dokdonensis strain SK.</title>
        <authorList>
            <person name="Ahn S."/>
            <person name="Kim B.-C."/>
        </authorList>
    </citation>
    <scope>NUCLEOTIDE SEQUENCE [LARGE SCALE GENOMIC DNA]</scope>
    <source>
        <strain evidence="2">SK</strain>
    </source>
</reference>
<dbReference type="STRING" id="1409788.NC99_11370"/>
<sequence length="74" mass="8859">MRELKLRKQNLRYKSRHLEDKLNDHVQEAMHDFSGYVRKVAFETGLKIALNLFFRKRKHREKGEATTETTDGLK</sequence>
<comment type="caution">
    <text evidence="1">The sequence shown here is derived from an EMBL/GenBank/DDBJ whole genome shotgun (WGS) entry which is preliminary data.</text>
</comment>
<proteinExistence type="predicted"/>
<name>A0A0L8VCF1_9BACT</name>